<keyword evidence="3" id="KW-1185">Reference proteome</keyword>
<dbReference type="Gene3D" id="3.90.950.10">
    <property type="match status" value="1"/>
</dbReference>
<dbReference type="Pfam" id="PF01725">
    <property type="entry name" value="Ham1p_like"/>
    <property type="match status" value="1"/>
</dbReference>
<dbReference type="GO" id="GO:0047429">
    <property type="term" value="F:nucleoside triphosphate diphosphatase activity"/>
    <property type="evidence" value="ECO:0007669"/>
    <property type="project" value="InterPro"/>
</dbReference>
<evidence type="ECO:0000313" key="3">
    <source>
        <dbReference type="Proteomes" id="UP000016721"/>
    </source>
</evidence>
<dbReference type="PATRIC" id="fig|1294142.3.peg.586"/>
<name>U2Q019_9CLOT</name>
<dbReference type="GO" id="GO:0009143">
    <property type="term" value="P:nucleoside triphosphate catabolic process"/>
    <property type="evidence" value="ECO:0007669"/>
    <property type="project" value="InterPro"/>
</dbReference>
<gene>
    <name evidence="2" type="ORF">CINTURNW_0597</name>
</gene>
<dbReference type="RefSeq" id="WP_021800649.1">
    <property type="nucleotide sequence ID" value="NZ_KI273145.1"/>
</dbReference>
<dbReference type="Proteomes" id="UP000016721">
    <property type="component" value="Unassembled WGS sequence"/>
</dbReference>
<dbReference type="SUPFAM" id="SSF52972">
    <property type="entry name" value="ITPase-like"/>
    <property type="match status" value="1"/>
</dbReference>
<accession>U2Q019</accession>
<proteinExistence type="predicted"/>
<sequence length="208" mass="23679">MKVLYGTTNPAKIQYMKEILKGLDIEIVGLKDVDLDIGSVEEVGNSPLENARIKAVNYAKYTDMPVFSCDTGLYIKGLEISRQPGVYVRRIEGEELSDEEMITYYSHLAESLGGQVDAKYMNAICLVVNGSEIYEYDGEDIASREFIITKDPHNIRTKGFPLDSISIDIKTKKYFVELDEENDNEYIETNTDAYRSFFKTSLKIKQSY</sequence>
<dbReference type="eggNOG" id="COG0127">
    <property type="taxonomic scope" value="Bacteria"/>
</dbReference>
<dbReference type="OrthoDB" id="9793950at2"/>
<dbReference type="InterPro" id="IPR002637">
    <property type="entry name" value="RdgB/HAM1"/>
</dbReference>
<protein>
    <submittedName>
        <fullName evidence="2">DITP/XTP pyrophosphatase</fullName>
    </submittedName>
</protein>
<dbReference type="InterPro" id="IPR029001">
    <property type="entry name" value="ITPase-like_fam"/>
</dbReference>
<evidence type="ECO:0000256" key="1">
    <source>
        <dbReference type="ARBA" id="ARBA00022801"/>
    </source>
</evidence>
<keyword evidence="1" id="KW-0378">Hydrolase</keyword>
<dbReference type="AlphaFoldDB" id="U2Q019"/>
<evidence type="ECO:0000313" key="2">
    <source>
        <dbReference type="EMBL" id="ERK32085.1"/>
    </source>
</evidence>
<dbReference type="HOGENOM" id="CLU_1319065_0_0_9"/>
<dbReference type="EMBL" id="APJA01000007">
    <property type="protein sequence ID" value="ERK32085.1"/>
    <property type="molecule type" value="Genomic_DNA"/>
</dbReference>
<dbReference type="STRING" id="1294142.CINTURNW_0597"/>
<reference evidence="2 3" key="1">
    <citation type="journal article" date="2013" name="Genome Announc.">
        <title>Draft Genome Sequence of the Hydrogen- and Ethanol-Producing Bacterium Clostridium intestinale Strain URNW.</title>
        <authorList>
            <person name="Lal S."/>
            <person name="Ramachandran U."/>
            <person name="Zhang X."/>
            <person name="Sparling R."/>
            <person name="Levin D.B."/>
        </authorList>
    </citation>
    <scope>NUCLEOTIDE SEQUENCE [LARGE SCALE GENOMIC DNA]</scope>
    <source>
        <strain evidence="2 3">URNW</strain>
    </source>
</reference>
<organism evidence="2 3">
    <name type="scientific">Clostridium intestinale URNW</name>
    <dbReference type="NCBI Taxonomy" id="1294142"/>
    <lineage>
        <taxon>Bacteria</taxon>
        <taxon>Bacillati</taxon>
        <taxon>Bacillota</taxon>
        <taxon>Clostridia</taxon>
        <taxon>Eubacteriales</taxon>
        <taxon>Clostridiaceae</taxon>
        <taxon>Clostridium</taxon>
    </lineage>
</organism>
<comment type="caution">
    <text evidence="2">The sequence shown here is derived from an EMBL/GenBank/DDBJ whole genome shotgun (WGS) entry which is preliminary data.</text>
</comment>